<dbReference type="OMA" id="MYMSDSL"/>
<proteinExistence type="inferred from homology"/>
<evidence type="ECO:0000256" key="4">
    <source>
        <dbReference type="RuleBase" id="RU363099"/>
    </source>
</evidence>
<dbReference type="Gene3D" id="2.40.480.10">
    <property type="entry name" value="Allene oxide cyclase-like"/>
    <property type="match status" value="1"/>
</dbReference>
<dbReference type="STRING" id="71139.A0A059DE64"/>
<gene>
    <name evidence="5" type="ORF">EUGRSUZ_A01112</name>
</gene>
<comment type="function">
    <text evidence="4">Dirigent proteins impart stereoselectivity on the phenoxy radical-coupling reaction, yielding optically active lignans from two molecules of coniferyl alcohol in the biosynthesis of lignans, flavonolignans, and alkaloids and thus plays a central role in plant secondary metabolism.</text>
</comment>
<evidence type="ECO:0000256" key="2">
    <source>
        <dbReference type="ARBA" id="ARBA00011738"/>
    </source>
</evidence>
<comment type="similarity">
    <text evidence="1 4">Belongs to the plant dirigent protein family.</text>
</comment>
<comment type="subunit">
    <text evidence="2 4">Homodimer.</text>
</comment>
<comment type="subcellular location">
    <subcellularLocation>
        <location evidence="4">Secreted</location>
        <location evidence="4">Extracellular space</location>
        <location evidence="4">Apoplast</location>
    </subcellularLocation>
</comment>
<protein>
    <recommendedName>
        <fullName evidence="4">Dirigent protein</fullName>
    </recommendedName>
</protein>
<keyword evidence="4" id="KW-0732">Signal</keyword>
<feature type="signal peptide" evidence="4">
    <location>
        <begin position="1"/>
        <end position="16"/>
    </location>
</feature>
<evidence type="ECO:0000256" key="1">
    <source>
        <dbReference type="ARBA" id="ARBA00010746"/>
    </source>
</evidence>
<reference evidence="5" key="1">
    <citation type="submission" date="2013-07" db="EMBL/GenBank/DDBJ databases">
        <title>The genome of Eucalyptus grandis.</title>
        <authorList>
            <person name="Schmutz J."/>
            <person name="Hayes R."/>
            <person name="Myburg A."/>
            <person name="Tuskan G."/>
            <person name="Grattapaglia D."/>
            <person name="Rokhsar D.S."/>
        </authorList>
    </citation>
    <scope>NUCLEOTIDE SEQUENCE</scope>
    <source>
        <tissue evidence="5">Leaf extractions</tissue>
    </source>
</reference>
<name>A0A059DE64_EUCGR</name>
<dbReference type="AlphaFoldDB" id="A0A059DE64"/>
<evidence type="ECO:0000313" key="5">
    <source>
        <dbReference type="EMBL" id="KCW88769.1"/>
    </source>
</evidence>
<dbReference type="Gramene" id="KCW88769">
    <property type="protein sequence ID" value="KCW88769"/>
    <property type="gene ID" value="EUGRSUZ_A01112"/>
</dbReference>
<dbReference type="InParanoid" id="A0A059DE64"/>
<dbReference type="GO" id="GO:0009699">
    <property type="term" value="P:phenylpropanoid biosynthetic process"/>
    <property type="evidence" value="ECO:0007669"/>
    <property type="project" value="UniProtKB-ARBA"/>
</dbReference>
<dbReference type="InterPro" id="IPR044859">
    <property type="entry name" value="Allene_oxi_cyc_Dirigent"/>
</dbReference>
<dbReference type="eggNOG" id="ENOG502QRR3">
    <property type="taxonomic scope" value="Eukaryota"/>
</dbReference>
<dbReference type="InterPro" id="IPR004265">
    <property type="entry name" value="Dirigent"/>
</dbReference>
<dbReference type="Pfam" id="PF03018">
    <property type="entry name" value="Dirigent"/>
    <property type="match status" value="1"/>
</dbReference>
<keyword evidence="4" id="KW-0052">Apoplast</keyword>
<sequence length="186" mass="20168">MALISAPKMLTATTFSQLLLLSTYSILMHSYSSKATVQHPHTTKLVLYFQDIIAGPNANDIPVVGIPGKLWSFSQFGTVFVADEPITETPDPNSAMVGRAQGMYVISSLDGSNVKTVFSIVFTNQAYNGSTLELQGAGKQLQRVLEFAVVGGTGKFRFARGYTTLETISFSQGHGVIQFNVTVRHD</sequence>
<feature type="chain" id="PRO_5008190088" description="Dirigent protein" evidence="4">
    <location>
        <begin position="17"/>
        <end position="186"/>
    </location>
</feature>
<dbReference type="GO" id="GO:0048046">
    <property type="term" value="C:apoplast"/>
    <property type="evidence" value="ECO:0007669"/>
    <property type="project" value="UniProtKB-SubCell"/>
</dbReference>
<dbReference type="EMBL" id="KK198753">
    <property type="protein sequence ID" value="KCW88769.1"/>
    <property type="molecule type" value="Genomic_DNA"/>
</dbReference>
<organism evidence="5">
    <name type="scientific">Eucalyptus grandis</name>
    <name type="common">Flooded gum</name>
    <dbReference type="NCBI Taxonomy" id="71139"/>
    <lineage>
        <taxon>Eukaryota</taxon>
        <taxon>Viridiplantae</taxon>
        <taxon>Streptophyta</taxon>
        <taxon>Embryophyta</taxon>
        <taxon>Tracheophyta</taxon>
        <taxon>Spermatophyta</taxon>
        <taxon>Magnoliopsida</taxon>
        <taxon>eudicotyledons</taxon>
        <taxon>Gunneridae</taxon>
        <taxon>Pentapetalae</taxon>
        <taxon>rosids</taxon>
        <taxon>malvids</taxon>
        <taxon>Myrtales</taxon>
        <taxon>Myrtaceae</taxon>
        <taxon>Myrtoideae</taxon>
        <taxon>Eucalypteae</taxon>
        <taxon>Eucalyptus</taxon>
    </lineage>
</organism>
<evidence type="ECO:0000256" key="3">
    <source>
        <dbReference type="ARBA" id="ARBA00022525"/>
    </source>
</evidence>
<keyword evidence="3 4" id="KW-0964">Secreted</keyword>
<dbReference type="PANTHER" id="PTHR21495">
    <property type="entry name" value="NUCLEOPORIN-RELATED"/>
    <property type="match status" value="1"/>
</dbReference>
<accession>A0A059DE64</accession>